<reference evidence="2 3" key="1">
    <citation type="submission" date="2024-04" db="EMBL/GenBank/DDBJ databases">
        <title>Flavobacterium sp. DGU11 16S ribosomal RNA gene Genome sequencing and assembly.</title>
        <authorList>
            <person name="Park S."/>
        </authorList>
    </citation>
    <scope>NUCLEOTIDE SEQUENCE [LARGE SCALE GENOMIC DNA]</scope>
    <source>
        <strain evidence="2 3">DGU11</strain>
    </source>
</reference>
<feature type="transmembrane region" description="Helical" evidence="1">
    <location>
        <begin position="23"/>
        <end position="46"/>
    </location>
</feature>
<keyword evidence="1" id="KW-1133">Transmembrane helix</keyword>
<sequence>MKEKYTRFKKFVKAIAMPRWARWVFRGVLVTFLFMIVSYVSLAWYINTHKEEVLASVTAELNEGLTGTLEIGDMDPTFLSGFPRVSLRLEKVVLKDSLYARHGKTLLKAESLNIAVNALALMRGTIEIKKVSIENAAINMYTDSLGYSNASVFKKGKKAGGEGGGSFPELRKLDLEDVTFVIDNQKSGKLYNFAIDDLSGGIEYTDGGWDADIRLNTVVHSMAFSTRKGSFIKNKRVEGKFDISYEETDSLIVIKKNPLEIGGEDFSVAARFKTGGTAAKFAINIENKSILWRNAANLLSPNITGKLLMFDLKKPIGVKCDIIGDFNEKGDPLIRVNAEVEDNTLDTPGGTLGNCSFFGVFSNNHVKEKGFNDANSAIKLFGFKGDYSGIPIAMKKVFILDLEKPLAVGDFSSNFKMEKLSGIIDTDLLKFSKGTANVKLNFSADIVDFKLSKPLVKGVVSIEGANVSYVPRKLDFKDISVALNFTKDDLFISRIILKSGKSIVNMDGSIKNFLNLYYTDPAKIVLTWNIYSPQLHLGEFMGFLGSRQRTRAAAVKASKGNVTEDLNLLFEKSNVDMKLRVDKLYYNRFFATDAKADVLLTDNGVVVKNAGLKHAGGSLIINGTMLQQGKINKYSLDAVINDVDINKFFYAFDNFGMETLKSNNLKGLMTSKASITGSITDSGMMVPKSMYGNVTFGLKKGMLLDFDPVKNVGKFAFPFRDMKNIEFYNLNGKLDVKGEKVTIHPMKINSSVLNMDVEGVYSFGRGTEIYVDVPLRNPKKDKDITDKKELAERRNRGIVLHLKAVDDGDGKVKVRLGGKKE</sequence>
<organism evidence="2 3">
    <name type="scientific">Flavobacterium arundinis</name>
    <dbReference type="NCBI Taxonomy" id="3139143"/>
    <lineage>
        <taxon>Bacteria</taxon>
        <taxon>Pseudomonadati</taxon>
        <taxon>Bacteroidota</taxon>
        <taxon>Flavobacteriia</taxon>
        <taxon>Flavobacteriales</taxon>
        <taxon>Flavobacteriaceae</taxon>
        <taxon>Flavobacterium</taxon>
    </lineage>
</organism>
<proteinExistence type="predicted"/>
<accession>A0ABU9HZC3</accession>
<evidence type="ECO:0000256" key="1">
    <source>
        <dbReference type="SAM" id="Phobius"/>
    </source>
</evidence>
<dbReference type="PANTHER" id="PTHR30441:SF8">
    <property type="entry name" value="DUF748 DOMAIN-CONTAINING PROTEIN"/>
    <property type="match status" value="1"/>
</dbReference>
<evidence type="ECO:0000313" key="2">
    <source>
        <dbReference type="EMBL" id="MEL1245260.1"/>
    </source>
</evidence>
<evidence type="ECO:0000313" key="3">
    <source>
        <dbReference type="Proteomes" id="UP001464555"/>
    </source>
</evidence>
<dbReference type="RefSeq" id="WP_341697573.1">
    <property type="nucleotide sequence ID" value="NZ_JBBYHR010000007.1"/>
</dbReference>
<dbReference type="EMBL" id="JBBYHR010000007">
    <property type="protein sequence ID" value="MEL1245260.1"/>
    <property type="molecule type" value="Genomic_DNA"/>
</dbReference>
<dbReference type="Proteomes" id="UP001464555">
    <property type="component" value="Unassembled WGS sequence"/>
</dbReference>
<dbReference type="PANTHER" id="PTHR30441">
    <property type="entry name" value="DUF748 DOMAIN-CONTAINING PROTEIN"/>
    <property type="match status" value="1"/>
</dbReference>
<name>A0ABU9HZC3_9FLAO</name>
<dbReference type="InterPro" id="IPR052894">
    <property type="entry name" value="AsmA-related"/>
</dbReference>
<keyword evidence="1" id="KW-0812">Transmembrane</keyword>
<keyword evidence="3" id="KW-1185">Reference proteome</keyword>
<protein>
    <submittedName>
        <fullName evidence="2">AsmA-like C-terminal region-containing protein</fullName>
    </submittedName>
</protein>
<comment type="caution">
    <text evidence="2">The sequence shown here is derived from an EMBL/GenBank/DDBJ whole genome shotgun (WGS) entry which is preliminary data.</text>
</comment>
<gene>
    <name evidence="2" type="ORF">AAEO56_13370</name>
</gene>
<keyword evidence="1" id="KW-0472">Membrane</keyword>